<dbReference type="AlphaFoldDB" id="A0A2I0V9T5"/>
<organism evidence="1 2">
    <name type="scientific">Dendrobium catenatum</name>
    <dbReference type="NCBI Taxonomy" id="906689"/>
    <lineage>
        <taxon>Eukaryota</taxon>
        <taxon>Viridiplantae</taxon>
        <taxon>Streptophyta</taxon>
        <taxon>Embryophyta</taxon>
        <taxon>Tracheophyta</taxon>
        <taxon>Spermatophyta</taxon>
        <taxon>Magnoliopsida</taxon>
        <taxon>Liliopsida</taxon>
        <taxon>Asparagales</taxon>
        <taxon>Orchidaceae</taxon>
        <taxon>Epidendroideae</taxon>
        <taxon>Malaxideae</taxon>
        <taxon>Dendrobiinae</taxon>
        <taxon>Dendrobium</taxon>
    </lineage>
</organism>
<gene>
    <name evidence="1" type="ORF">MA16_Dca028866</name>
</gene>
<reference evidence="1 2" key="2">
    <citation type="journal article" date="2017" name="Nature">
        <title>The Apostasia genome and the evolution of orchids.</title>
        <authorList>
            <person name="Zhang G.Q."/>
            <person name="Liu K.W."/>
            <person name="Li Z."/>
            <person name="Lohaus R."/>
            <person name="Hsiao Y.Y."/>
            <person name="Niu S.C."/>
            <person name="Wang J.Y."/>
            <person name="Lin Y.C."/>
            <person name="Xu Q."/>
            <person name="Chen L.J."/>
            <person name="Yoshida K."/>
            <person name="Fujiwara S."/>
            <person name="Wang Z.W."/>
            <person name="Zhang Y.Q."/>
            <person name="Mitsuda N."/>
            <person name="Wang M."/>
            <person name="Liu G.H."/>
            <person name="Pecoraro L."/>
            <person name="Huang H.X."/>
            <person name="Xiao X.J."/>
            <person name="Lin M."/>
            <person name="Wu X.Y."/>
            <person name="Wu W.L."/>
            <person name="Chen Y.Y."/>
            <person name="Chang S.B."/>
            <person name="Sakamoto S."/>
            <person name="Ohme-Takagi M."/>
            <person name="Yagi M."/>
            <person name="Zeng S.J."/>
            <person name="Shen C.Y."/>
            <person name="Yeh C.M."/>
            <person name="Luo Y.B."/>
            <person name="Tsai W.C."/>
            <person name="Van de Peer Y."/>
            <person name="Liu Z.J."/>
        </authorList>
    </citation>
    <scope>NUCLEOTIDE SEQUENCE [LARGE SCALE GENOMIC DNA]</scope>
    <source>
        <tissue evidence="1">The whole plant</tissue>
    </source>
</reference>
<dbReference type="Proteomes" id="UP000233837">
    <property type="component" value="Unassembled WGS sequence"/>
</dbReference>
<evidence type="ECO:0000313" key="2">
    <source>
        <dbReference type="Proteomes" id="UP000233837"/>
    </source>
</evidence>
<reference evidence="1 2" key="1">
    <citation type="journal article" date="2016" name="Sci. Rep.">
        <title>The Dendrobium catenatum Lindl. genome sequence provides insights into polysaccharide synthase, floral development and adaptive evolution.</title>
        <authorList>
            <person name="Zhang G.Q."/>
            <person name="Xu Q."/>
            <person name="Bian C."/>
            <person name="Tsai W.C."/>
            <person name="Yeh C.M."/>
            <person name="Liu K.W."/>
            <person name="Yoshida K."/>
            <person name="Zhang L.S."/>
            <person name="Chang S.B."/>
            <person name="Chen F."/>
            <person name="Shi Y."/>
            <person name="Su Y.Y."/>
            <person name="Zhang Y.Q."/>
            <person name="Chen L.J."/>
            <person name="Yin Y."/>
            <person name="Lin M."/>
            <person name="Huang H."/>
            <person name="Deng H."/>
            <person name="Wang Z.W."/>
            <person name="Zhu S.L."/>
            <person name="Zhao X."/>
            <person name="Deng C."/>
            <person name="Niu S.C."/>
            <person name="Huang J."/>
            <person name="Wang M."/>
            <person name="Liu G.H."/>
            <person name="Yang H.J."/>
            <person name="Xiao X.J."/>
            <person name="Hsiao Y.Y."/>
            <person name="Wu W.L."/>
            <person name="Chen Y.Y."/>
            <person name="Mitsuda N."/>
            <person name="Ohme-Takagi M."/>
            <person name="Luo Y.B."/>
            <person name="Van de Peer Y."/>
            <person name="Liu Z.J."/>
        </authorList>
    </citation>
    <scope>NUCLEOTIDE SEQUENCE [LARGE SCALE GENOMIC DNA]</scope>
    <source>
        <tissue evidence="1">The whole plant</tissue>
    </source>
</reference>
<name>A0A2I0V9T5_9ASPA</name>
<sequence>MPDIPLTSNLVYCFVLEKRSSLVVKRWIETKQESFSITLAVFRNPTKKNLLFSLLPDVYLKFPRPNPSSRQSLIRFRRASRTTLLQFNVELPQTSPSVQLSR</sequence>
<protein>
    <submittedName>
        <fullName evidence="1">Uncharacterized protein</fullName>
    </submittedName>
</protein>
<dbReference type="EMBL" id="KZ505223">
    <property type="protein sequence ID" value="PKU60171.1"/>
    <property type="molecule type" value="Genomic_DNA"/>
</dbReference>
<accession>A0A2I0V9T5</accession>
<evidence type="ECO:0000313" key="1">
    <source>
        <dbReference type="EMBL" id="PKU60171.1"/>
    </source>
</evidence>
<keyword evidence="2" id="KW-1185">Reference proteome</keyword>
<proteinExistence type="predicted"/>